<evidence type="ECO:0000313" key="1">
    <source>
        <dbReference type="EMBL" id="KAF7637952.1"/>
    </source>
</evidence>
<keyword evidence="2" id="KW-1185">Reference proteome</keyword>
<dbReference type="EMBL" id="JABEBT010000016">
    <property type="protein sequence ID" value="KAF7637952.1"/>
    <property type="molecule type" value="Genomic_DNA"/>
</dbReference>
<dbReference type="Proteomes" id="UP000605970">
    <property type="component" value="Unassembled WGS sequence"/>
</dbReference>
<dbReference type="AlphaFoldDB" id="A0A8S9ZYF7"/>
<evidence type="ECO:0000313" key="2">
    <source>
        <dbReference type="Proteomes" id="UP000605970"/>
    </source>
</evidence>
<protein>
    <submittedName>
        <fullName evidence="1">Uncharacterized protein</fullName>
    </submittedName>
</protein>
<proteinExistence type="predicted"/>
<sequence>MSRDLYPSNSNIIDLRSKILPTQAPLKTKQFINELDRLSSTPLGQKERNLSSGITYENERWFSPRFNADMNISLPPRRSIFTPSRLSSRRIRESTKPYWRCPQPVSTSSTSNWYNTTIASMGKSSDNSSSVGNAATSINKSLSLDKPVSVCNVLSMDNMGVITSVNNTVTTFTDNAPSVGYITPVEDKGIDNAIDQEDEIAIVSTAADVQPAFTFADSIIRNPKCPTPPKPKPIYHDKEVQTDVVQTVNGSLQNSIANNIVDKMPVVAKLFEEPPPNKIYLIQLLLLLCRLFR</sequence>
<dbReference type="OrthoDB" id="5873577at2759"/>
<name>A0A8S9ZYF7_9BILA</name>
<reference evidence="1" key="1">
    <citation type="journal article" date="2020" name="Ecol. Evol.">
        <title>Genome structure and content of the rice root-knot nematode (Meloidogyne graminicola).</title>
        <authorList>
            <person name="Phan N.T."/>
            <person name="Danchin E.G.J."/>
            <person name="Klopp C."/>
            <person name="Perfus-Barbeoch L."/>
            <person name="Kozlowski D.K."/>
            <person name="Koutsovoulos G.D."/>
            <person name="Lopez-Roques C."/>
            <person name="Bouchez O."/>
            <person name="Zahm M."/>
            <person name="Besnard G."/>
            <person name="Bellafiore S."/>
        </authorList>
    </citation>
    <scope>NUCLEOTIDE SEQUENCE</scope>
    <source>
        <strain evidence="1">VN-18</strain>
    </source>
</reference>
<comment type="caution">
    <text evidence="1">The sequence shown here is derived from an EMBL/GenBank/DDBJ whole genome shotgun (WGS) entry which is preliminary data.</text>
</comment>
<organism evidence="1 2">
    <name type="scientific">Meloidogyne graminicola</name>
    <dbReference type="NCBI Taxonomy" id="189291"/>
    <lineage>
        <taxon>Eukaryota</taxon>
        <taxon>Metazoa</taxon>
        <taxon>Ecdysozoa</taxon>
        <taxon>Nematoda</taxon>
        <taxon>Chromadorea</taxon>
        <taxon>Rhabditida</taxon>
        <taxon>Tylenchina</taxon>
        <taxon>Tylenchomorpha</taxon>
        <taxon>Tylenchoidea</taxon>
        <taxon>Meloidogynidae</taxon>
        <taxon>Meloidogyninae</taxon>
        <taxon>Meloidogyne</taxon>
    </lineage>
</organism>
<accession>A0A8S9ZYF7</accession>
<gene>
    <name evidence="1" type="ORF">Mgra_00002655</name>
</gene>